<evidence type="ECO:0000313" key="1">
    <source>
        <dbReference type="EMBL" id="SHL29462.1"/>
    </source>
</evidence>
<proteinExistence type="predicted"/>
<keyword evidence="2" id="KW-1185">Reference proteome</keyword>
<dbReference type="Proteomes" id="UP000184275">
    <property type="component" value="Unassembled WGS sequence"/>
</dbReference>
<dbReference type="AlphaFoldDB" id="A0A1M6ZG53"/>
<name>A0A1M6ZG53_9BACT</name>
<accession>A0A1M6ZG53</accession>
<reference evidence="2" key="1">
    <citation type="submission" date="2016-11" db="EMBL/GenBank/DDBJ databases">
        <authorList>
            <person name="Varghese N."/>
            <person name="Submissions S."/>
        </authorList>
    </citation>
    <scope>NUCLEOTIDE SEQUENCE [LARGE SCALE GENOMIC DNA]</scope>
    <source>
        <strain evidence="2">UWOS</strain>
    </source>
</reference>
<organism evidence="1 2">
    <name type="scientific">Fibrobacter intestinalis</name>
    <dbReference type="NCBI Taxonomy" id="28122"/>
    <lineage>
        <taxon>Bacteria</taxon>
        <taxon>Pseudomonadati</taxon>
        <taxon>Fibrobacterota</taxon>
        <taxon>Fibrobacteria</taxon>
        <taxon>Fibrobacterales</taxon>
        <taxon>Fibrobacteraceae</taxon>
        <taxon>Fibrobacter</taxon>
    </lineage>
</organism>
<sequence>MSFYDRFTEFSNTLGEQSHFKYKESGIQRKKPLRLKMEKILIGFKIKCLIFIQKPSYRWKFNLAICEDDFSKAAPKHCFDNASIRSATVVRQAIAALRQTQGPPACQTSRSTPTRVKGEVLNGQMGNSDKPSKKLAIPCFASFRIPFERTHP</sequence>
<protein>
    <submittedName>
        <fullName evidence="1">Uncharacterized protein</fullName>
    </submittedName>
</protein>
<gene>
    <name evidence="1" type="ORF">SAMN05720469_1611</name>
</gene>
<dbReference type="EMBL" id="FRAW01000061">
    <property type="protein sequence ID" value="SHL29462.1"/>
    <property type="molecule type" value="Genomic_DNA"/>
</dbReference>
<evidence type="ECO:0000313" key="2">
    <source>
        <dbReference type="Proteomes" id="UP000184275"/>
    </source>
</evidence>